<dbReference type="AlphaFoldDB" id="A0A392RJH4"/>
<feature type="non-terminal residue" evidence="1">
    <location>
        <position position="45"/>
    </location>
</feature>
<comment type="caution">
    <text evidence="1">The sequence shown here is derived from an EMBL/GenBank/DDBJ whole genome shotgun (WGS) entry which is preliminary data.</text>
</comment>
<accession>A0A392RJH4</accession>
<evidence type="ECO:0000313" key="2">
    <source>
        <dbReference type="Proteomes" id="UP000265520"/>
    </source>
</evidence>
<proteinExistence type="predicted"/>
<keyword evidence="2" id="KW-1185">Reference proteome</keyword>
<dbReference type="EMBL" id="LXQA010237079">
    <property type="protein sequence ID" value="MCI36753.1"/>
    <property type="molecule type" value="Genomic_DNA"/>
</dbReference>
<reference evidence="1 2" key="1">
    <citation type="journal article" date="2018" name="Front. Plant Sci.">
        <title>Red Clover (Trifolium pratense) and Zigzag Clover (T. medium) - A Picture of Genomic Similarities and Differences.</title>
        <authorList>
            <person name="Dluhosova J."/>
            <person name="Istvanek J."/>
            <person name="Nedelnik J."/>
            <person name="Repkova J."/>
        </authorList>
    </citation>
    <scope>NUCLEOTIDE SEQUENCE [LARGE SCALE GENOMIC DNA]</scope>
    <source>
        <strain evidence="2">cv. 10/8</strain>
        <tissue evidence="1">Leaf</tissue>
    </source>
</reference>
<name>A0A392RJH4_9FABA</name>
<dbReference type="Proteomes" id="UP000265520">
    <property type="component" value="Unassembled WGS sequence"/>
</dbReference>
<sequence>MGAGGIVRNDEGDSVDDFSHYKVAGDALPAEYVLSRLVLNFVATK</sequence>
<evidence type="ECO:0000313" key="1">
    <source>
        <dbReference type="EMBL" id="MCI36753.1"/>
    </source>
</evidence>
<organism evidence="1 2">
    <name type="scientific">Trifolium medium</name>
    <dbReference type="NCBI Taxonomy" id="97028"/>
    <lineage>
        <taxon>Eukaryota</taxon>
        <taxon>Viridiplantae</taxon>
        <taxon>Streptophyta</taxon>
        <taxon>Embryophyta</taxon>
        <taxon>Tracheophyta</taxon>
        <taxon>Spermatophyta</taxon>
        <taxon>Magnoliopsida</taxon>
        <taxon>eudicotyledons</taxon>
        <taxon>Gunneridae</taxon>
        <taxon>Pentapetalae</taxon>
        <taxon>rosids</taxon>
        <taxon>fabids</taxon>
        <taxon>Fabales</taxon>
        <taxon>Fabaceae</taxon>
        <taxon>Papilionoideae</taxon>
        <taxon>50 kb inversion clade</taxon>
        <taxon>NPAAA clade</taxon>
        <taxon>Hologalegina</taxon>
        <taxon>IRL clade</taxon>
        <taxon>Trifolieae</taxon>
        <taxon>Trifolium</taxon>
    </lineage>
</organism>
<protein>
    <submittedName>
        <fullName evidence="1">Uncharacterized protein</fullName>
    </submittedName>
</protein>